<gene>
    <name evidence="3" type="ORF">HMPREF3192_00698</name>
</gene>
<sequence>MDELTSISSTTTSKELLVDVAMQGDNRLVATSADSLASHAQNFSEEEMLVDAHSSNFDLAFVSSDKSKDIWNKYKRYGHVKPTSANFIKYYQDIKLYKAQIKKLEALGITPEGLTKVPTPLKPRTLDPKNLQNAQILIQKPSLKRTVVKSFNQTYNPVYKYKSTVAAAKRAKSTFKKMRDTKRLMGTGYVKQTFHMASASIKALLQAIAAAIGGVISILGTIIGTLLPVILGAAIAMAIIAAVIGFFIPTQQSQNILNENARAVANYLMSEKGLDALHTAAILGNMKQENSEFRPAYREGGRDAKLERLDDPQLINDNHGYGICQWTTPTEKRALQALADKMGKRWDDINVQVAFLGKQLDEWKRGGSYMIKQGDDPPAGTRVGGSRAGFDGTTSIEEAVRHVCYGWINFRPGIPRESKRIKYAYEYYVALTSTGAQNDGTLDTRQKAVVAATKKVPSPGAGLCAKWVSLVHQKAGYGYPSGNANDMYYKWCTSSDLSTLKPGMIVAVPTHPATPAGKKYGHVGIYIGEGKVMDNIGHIRTKSLSEWLAEYSKTSTPKWGFIS</sequence>
<keyword evidence="1" id="KW-0812">Transmembrane</keyword>
<dbReference type="STRING" id="1393034.HMPREF3192_00698"/>
<protein>
    <recommendedName>
        <fullName evidence="2">Phage tail lysozyme domain-containing protein</fullName>
    </recommendedName>
</protein>
<dbReference type="Gene3D" id="1.10.530.10">
    <property type="match status" value="1"/>
</dbReference>
<dbReference type="SUPFAM" id="SSF54001">
    <property type="entry name" value="Cysteine proteinases"/>
    <property type="match status" value="1"/>
</dbReference>
<evidence type="ECO:0000313" key="4">
    <source>
        <dbReference type="Proteomes" id="UP000070675"/>
    </source>
</evidence>
<keyword evidence="1" id="KW-1133">Transmembrane helix</keyword>
<proteinExistence type="predicted"/>
<organism evidence="3 4">
    <name type="scientific">Atopobium deltae</name>
    <dbReference type="NCBI Taxonomy" id="1393034"/>
    <lineage>
        <taxon>Bacteria</taxon>
        <taxon>Bacillati</taxon>
        <taxon>Actinomycetota</taxon>
        <taxon>Coriobacteriia</taxon>
        <taxon>Coriobacteriales</taxon>
        <taxon>Atopobiaceae</taxon>
        <taxon>Atopobium</taxon>
    </lineage>
</organism>
<feature type="domain" description="Phage tail lysozyme" evidence="2">
    <location>
        <begin position="259"/>
        <end position="429"/>
    </location>
</feature>
<feature type="transmembrane region" description="Helical" evidence="1">
    <location>
        <begin position="203"/>
        <end position="223"/>
    </location>
</feature>
<comment type="caution">
    <text evidence="3">The sequence shown here is derived from an EMBL/GenBank/DDBJ whole genome shotgun (WGS) entry which is preliminary data.</text>
</comment>
<dbReference type="OrthoDB" id="9812962at2"/>
<evidence type="ECO:0000259" key="2">
    <source>
        <dbReference type="Pfam" id="PF18013"/>
    </source>
</evidence>
<name>A0A133XVA3_9ACTN</name>
<dbReference type="InterPro" id="IPR038765">
    <property type="entry name" value="Papain-like_cys_pep_sf"/>
</dbReference>
<dbReference type="Pfam" id="PF18013">
    <property type="entry name" value="Phage_lysozyme2"/>
    <property type="match status" value="1"/>
</dbReference>
<accession>A0A133XVA3</accession>
<dbReference type="PATRIC" id="fig|1393034.3.peg.674"/>
<reference evidence="4" key="1">
    <citation type="submission" date="2016-01" db="EMBL/GenBank/DDBJ databases">
        <authorList>
            <person name="Mitreva M."/>
            <person name="Pepin K.H."/>
            <person name="Mihindukulasuriya K.A."/>
            <person name="Fulton R."/>
            <person name="Fronick C."/>
            <person name="O'Laughlin M."/>
            <person name="Miner T."/>
            <person name="Herter B."/>
            <person name="Rosa B.A."/>
            <person name="Cordes M."/>
            <person name="Tomlinson C."/>
            <person name="Wollam A."/>
            <person name="Palsikar V.B."/>
            <person name="Mardis E.R."/>
            <person name="Wilson R.K."/>
        </authorList>
    </citation>
    <scope>NUCLEOTIDE SEQUENCE [LARGE SCALE GENOMIC DNA]</scope>
    <source>
        <strain evidence="4">DNF00019</strain>
    </source>
</reference>
<dbReference type="Proteomes" id="UP000070675">
    <property type="component" value="Unassembled WGS sequence"/>
</dbReference>
<dbReference type="AlphaFoldDB" id="A0A133XVA3"/>
<keyword evidence="4" id="KW-1185">Reference proteome</keyword>
<dbReference type="InterPro" id="IPR041219">
    <property type="entry name" value="Phage_lysozyme2"/>
</dbReference>
<dbReference type="Gene3D" id="3.90.1720.10">
    <property type="entry name" value="endopeptidase domain like (from Nostoc punctiforme)"/>
    <property type="match status" value="1"/>
</dbReference>
<evidence type="ECO:0000256" key="1">
    <source>
        <dbReference type="SAM" id="Phobius"/>
    </source>
</evidence>
<dbReference type="EMBL" id="LSCR01000010">
    <property type="protein sequence ID" value="KXB34878.1"/>
    <property type="molecule type" value="Genomic_DNA"/>
</dbReference>
<dbReference type="RefSeq" id="WP_066305224.1">
    <property type="nucleotide sequence ID" value="NZ_KQ959490.1"/>
</dbReference>
<evidence type="ECO:0000313" key="3">
    <source>
        <dbReference type="EMBL" id="KXB34878.1"/>
    </source>
</evidence>
<keyword evidence="1" id="KW-0472">Membrane</keyword>
<feature type="transmembrane region" description="Helical" evidence="1">
    <location>
        <begin position="229"/>
        <end position="248"/>
    </location>
</feature>